<dbReference type="InterPro" id="IPR002771">
    <property type="entry name" value="Multi_antbiot-R_MarC"/>
</dbReference>
<evidence type="ECO:0000256" key="3">
    <source>
        <dbReference type="ARBA" id="ARBA00022475"/>
    </source>
</evidence>
<dbReference type="AlphaFoldDB" id="A0A2U2B9V5"/>
<feature type="transmembrane region" description="Helical" evidence="7">
    <location>
        <begin position="6"/>
        <end position="29"/>
    </location>
</feature>
<keyword evidence="4 7" id="KW-0812">Transmembrane</keyword>
<name>A0A2U2B9V5_9BACT</name>
<evidence type="ECO:0000256" key="4">
    <source>
        <dbReference type="ARBA" id="ARBA00022692"/>
    </source>
</evidence>
<gene>
    <name evidence="8" type="ORF">DDZ16_07975</name>
</gene>
<dbReference type="NCBIfam" id="TIGR00427">
    <property type="entry name" value="NAAT family transporter"/>
    <property type="match status" value="1"/>
</dbReference>
<reference evidence="8 9" key="1">
    <citation type="submission" date="2018-05" db="EMBL/GenBank/DDBJ databases">
        <title>Marinilabilia rubrum sp. nov., isolated from saltern sediment.</title>
        <authorList>
            <person name="Zhang R."/>
        </authorList>
    </citation>
    <scope>NUCLEOTIDE SEQUENCE [LARGE SCALE GENOMIC DNA]</scope>
    <source>
        <strain evidence="8 9">WTE16</strain>
    </source>
</reference>
<comment type="caution">
    <text evidence="8">The sequence shown here is derived from an EMBL/GenBank/DDBJ whole genome shotgun (WGS) entry which is preliminary data.</text>
</comment>
<protein>
    <recommendedName>
        <fullName evidence="7">UPF0056 membrane protein</fullName>
    </recommendedName>
</protein>
<keyword evidence="5 7" id="KW-1133">Transmembrane helix</keyword>
<feature type="transmembrane region" description="Helical" evidence="7">
    <location>
        <begin position="41"/>
        <end position="64"/>
    </location>
</feature>
<evidence type="ECO:0000256" key="7">
    <source>
        <dbReference type="RuleBase" id="RU362048"/>
    </source>
</evidence>
<comment type="caution">
    <text evidence="7">Lacks conserved residue(s) required for the propagation of feature annotation.</text>
</comment>
<comment type="similarity">
    <text evidence="2 7">Belongs to the UPF0056 (MarC) family.</text>
</comment>
<dbReference type="GO" id="GO:0005886">
    <property type="term" value="C:plasma membrane"/>
    <property type="evidence" value="ECO:0007669"/>
    <property type="project" value="UniProtKB-SubCell"/>
</dbReference>
<evidence type="ECO:0000313" key="9">
    <source>
        <dbReference type="Proteomes" id="UP000244956"/>
    </source>
</evidence>
<dbReference type="OrthoDB" id="21094at2"/>
<evidence type="ECO:0000256" key="1">
    <source>
        <dbReference type="ARBA" id="ARBA00004651"/>
    </source>
</evidence>
<dbReference type="RefSeq" id="WP_109263924.1">
    <property type="nucleotide sequence ID" value="NZ_QEWP01000005.1"/>
</dbReference>
<proteinExistence type="inferred from homology"/>
<evidence type="ECO:0000256" key="5">
    <source>
        <dbReference type="ARBA" id="ARBA00022989"/>
    </source>
</evidence>
<keyword evidence="3" id="KW-1003">Cell membrane</keyword>
<feature type="transmembrane region" description="Helical" evidence="7">
    <location>
        <begin position="180"/>
        <end position="202"/>
    </location>
</feature>
<dbReference type="EMBL" id="QEWP01000005">
    <property type="protein sequence ID" value="PWD99823.1"/>
    <property type="molecule type" value="Genomic_DNA"/>
</dbReference>
<feature type="transmembrane region" description="Helical" evidence="7">
    <location>
        <begin position="118"/>
        <end position="140"/>
    </location>
</feature>
<sequence>MNTQLYLNFLAAMMAIVNPIGIWPVWSQLTNDQASAIRNRVAFLVVLTSYGILLVFLFSGRYILEFFSIDLEIFKVAGGILLLNTGISMVRGTASQLTDRKENGTTNMSIAKQRFRKIVVPIGIPALAGPGSITTVIVFGTQADTTIDYIVLPAVVFVAFLTLFVVFLNSLYLERKVDDIVFTIFTRIFGIMVTAIAFQFMLEGLGEVFPGLMGNGSVLEKG</sequence>
<organism evidence="8 9">
    <name type="scientific">Marinilabilia rubra</name>
    <dbReference type="NCBI Taxonomy" id="2162893"/>
    <lineage>
        <taxon>Bacteria</taxon>
        <taxon>Pseudomonadati</taxon>
        <taxon>Bacteroidota</taxon>
        <taxon>Bacteroidia</taxon>
        <taxon>Marinilabiliales</taxon>
        <taxon>Marinilabiliaceae</taxon>
        <taxon>Marinilabilia</taxon>
    </lineage>
</organism>
<accession>A0A2U2B9V5</accession>
<feature type="transmembrane region" description="Helical" evidence="7">
    <location>
        <begin position="146"/>
        <end position="168"/>
    </location>
</feature>
<keyword evidence="9" id="KW-1185">Reference proteome</keyword>
<dbReference type="PANTHER" id="PTHR33508">
    <property type="entry name" value="UPF0056 MEMBRANE PROTEIN YHCE"/>
    <property type="match status" value="1"/>
</dbReference>
<evidence type="ECO:0000256" key="6">
    <source>
        <dbReference type="ARBA" id="ARBA00023136"/>
    </source>
</evidence>
<dbReference type="PANTHER" id="PTHR33508:SF1">
    <property type="entry name" value="UPF0056 MEMBRANE PROTEIN YHCE"/>
    <property type="match status" value="1"/>
</dbReference>
<dbReference type="Proteomes" id="UP000244956">
    <property type="component" value="Unassembled WGS sequence"/>
</dbReference>
<evidence type="ECO:0000256" key="2">
    <source>
        <dbReference type="ARBA" id="ARBA00009784"/>
    </source>
</evidence>
<evidence type="ECO:0000313" key="8">
    <source>
        <dbReference type="EMBL" id="PWD99823.1"/>
    </source>
</evidence>
<comment type="subcellular location">
    <subcellularLocation>
        <location evidence="1 7">Cell membrane</location>
        <topology evidence="1 7">Multi-pass membrane protein</topology>
    </subcellularLocation>
</comment>
<dbReference type="Pfam" id="PF01914">
    <property type="entry name" value="MarC"/>
    <property type="match status" value="1"/>
</dbReference>
<keyword evidence="6 7" id="KW-0472">Membrane</keyword>